<dbReference type="SMART" id="SM00345">
    <property type="entry name" value="HTH_GNTR"/>
    <property type="match status" value="1"/>
</dbReference>
<reference evidence="6" key="1">
    <citation type="submission" date="2011-04" db="EMBL/GenBank/DDBJ databases">
        <title>The complete genome of Spirochaeta coccoides DSM 17374.</title>
        <authorList>
            <person name="Lucas S."/>
            <person name="Copeland A."/>
            <person name="Lapidus A."/>
            <person name="Bruce D."/>
            <person name="Goodwin L."/>
            <person name="Pitluck S."/>
            <person name="Peters L."/>
            <person name="Kyrpides N."/>
            <person name="Mavromatis K."/>
            <person name="Pagani I."/>
            <person name="Ivanova N."/>
            <person name="Ovchinnikova G."/>
            <person name="Lu M."/>
            <person name="Detter J.C."/>
            <person name="Tapia R."/>
            <person name="Han C."/>
            <person name="Land M."/>
            <person name="Hauser L."/>
            <person name="Markowitz V."/>
            <person name="Cheng J.-F."/>
            <person name="Hugenholtz P."/>
            <person name="Woyke T."/>
            <person name="Wu D."/>
            <person name="Spring S."/>
            <person name="Schroeder M."/>
            <person name="Brambilla E."/>
            <person name="Klenk H.-P."/>
            <person name="Eisen J.A."/>
        </authorList>
    </citation>
    <scope>NUCLEOTIDE SEQUENCE [LARGE SCALE GENOMIC DNA]</scope>
    <source>
        <strain evidence="6">ATCC BAA-1237 / DSM 17374 / SPN1</strain>
    </source>
</reference>
<dbReference type="Proteomes" id="UP000007939">
    <property type="component" value="Chromosome"/>
</dbReference>
<evidence type="ECO:0000313" key="5">
    <source>
        <dbReference type="EMBL" id="AEC02812.1"/>
    </source>
</evidence>
<dbReference type="Gene3D" id="1.10.287.100">
    <property type="match status" value="1"/>
</dbReference>
<dbReference type="InterPro" id="IPR036388">
    <property type="entry name" value="WH-like_DNA-bd_sf"/>
</dbReference>
<dbReference type="eggNOG" id="COG1725">
    <property type="taxonomic scope" value="Bacteria"/>
</dbReference>
<feature type="domain" description="HTH gntR-type" evidence="4">
    <location>
        <begin position="7"/>
        <end position="75"/>
    </location>
</feature>
<evidence type="ECO:0000256" key="1">
    <source>
        <dbReference type="ARBA" id="ARBA00023015"/>
    </source>
</evidence>
<dbReference type="InterPro" id="IPR000524">
    <property type="entry name" value="Tscrpt_reg_HTH_GntR"/>
</dbReference>
<dbReference type="KEGG" id="scc:Spico_1611"/>
<dbReference type="Pfam" id="PF00392">
    <property type="entry name" value="GntR"/>
    <property type="match status" value="1"/>
</dbReference>
<dbReference type="PANTHER" id="PTHR38445">
    <property type="entry name" value="HTH-TYPE TRANSCRIPTIONAL REPRESSOR YTRA"/>
    <property type="match status" value="1"/>
</dbReference>
<evidence type="ECO:0000256" key="3">
    <source>
        <dbReference type="ARBA" id="ARBA00023163"/>
    </source>
</evidence>
<gene>
    <name evidence="5" type="ordered locus">Spico_1611</name>
</gene>
<evidence type="ECO:0000256" key="2">
    <source>
        <dbReference type="ARBA" id="ARBA00023125"/>
    </source>
</evidence>
<dbReference type="Gene3D" id="1.10.10.10">
    <property type="entry name" value="Winged helix-like DNA-binding domain superfamily/Winged helix DNA-binding domain"/>
    <property type="match status" value="1"/>
</dbReference>
<dbReference type="SUPFAM" id="SSF46785">
    <property type="entry name" value="Winged helix' DNA-binding domain"/>
    <property type="match status" value="1"/>
</dbReference>
<dbReference type="EMBL" id="CP002659">
    <property type="protein sequence ID" value="AEC02812.1"/>
    <property type="molecule type" value="Genomic_DNA"/>
</dbReference>
<dbReference type="RefSeq" id="WP_013740206.1">
    <property type="nucleotide sequence ID" value="NC_015436.1"/>
</dbReference>
<keyword evidence="2" id="KW-0238">DNA-binding</keyword>
<dbReference type="OrthoDB" id="362473at2"/>
<accession>F4GJR5</accession>
<protein>
    <submittedName>
        <fullName evidence="5">Transcriptional regulator, GntR family</fullName>
    </submittedName>
</protein>
<dbReference type="CDD" id="cd07377">
    <property type="entry name" value="WHTH_GntR"/>
    <property type="match status" value="1"/>
</dbReference>
<keyword evidence="6" id="KW-1185">Reference proteome</keyword>
<dbReference type="HOGENOM" id="CLU_017584_10_0_12"/>
<name>F4GJR5_PARC1</name>
<proteinExistence type="predicted"/>
<reference evidence="5 6" key="2">
    <citation type="journal article" date="2012" name="Stand. Genomic Sci.">
        <title>Complete genome sequence of the termite hindgut bacterium Spirochaeta coccoides type strain (SPN1(T)), reclassification in the genus Sphaerochaeta as Sphaerochaeta coccoides comb. nov. and emendations of the family Spirochaetaceae and the genus Sphaerochaeta.</title>
        <authorList>
            <person name="Abt B."/>
            <person name="Han C."/>
            <person name="Scheuner C."/>
            <person name="Lu M."/>
            <person name="Lapidus A."/>
            <person name="Nolan M."/>
            <person name="Lucas S."/>
            <person name="Hammon N."/>
            <person name="Deshpande S."/>
            <person name="Cheng J.F."/>
            <person name="Tapia R."/>
            <person name="Goodwin L.A."/>
            <person name="Pitluck S."/>
            <person name="Liolios K."/>
            <person name="Pagani I."/>
            <person name="Ivanova N."/>
            <person name="Mavromatis K."/>
            <person name="Mikhailova N."/>
            <person name="Huntemann M."/>
            <person name="Pati A."/>
            <person name="Chen A."/>
            <person name="Palaniappan K."/>
            <person name="Land M."/>
            <person name="Hauser L."/>
            <person name="Brambilla E.M."/>
            <person name="Rohde M."/>
            <person name="Spring S."/>
            <person name="Gronow S."/>
            <person name="Goker M."/>
            <person name="Woyke T."/>
            <person name="Bristow J."/>
            <person name="Eisen J.A."/>
            <person name="Markowitz V."/>
            <person name="Hugenholtz P."/>
            <person name="Kyrpides N.C."/>
            <person name="Klenk H.P."/>
            <person name="Detter J.C."/>
        </authorList>
    </citation>
    <scope>NUCLEOTIDE SEQUENCE [LARGE SCALE GENOMIC DNA]</scope>
    <source>
        <strain evidence="6">ATCC BAA-1237 / DSM 17374 / SPN1</strain>
    </source>
</reference>
<evidence type="ECO:0000313" key="6">
    <source>
        <dbReference type="Proteomes" id="UP000007939"/>
    </source>
</evidence>
<sequence length="145" mass="16619">MQFDKHTSIYLQIADYIRDRIRDGSWPDGERISSIRDMAMLLEVNPNTVTRTYTLLQDEGTIENQRGIGYFVAPGAVENLKQMKKRAFLDETLPRLFTEMTALGLGINDIIARYNNAKHDNAEYDKGKLQHVAGERNNDNAQDKQ</sequence>
<dbReference type="AlphaFoldDB" id="F4GJR5"/>
<dbReference type="STRING" id="760011.Spico_1611"/>
<dbReference type="PANTHER" id="PTHR38445:SF10">
    <property type="entry name" value="GNTR-FAMILY TRANSCRIPTIONAL REGULATOR"/>
    <property type="match status" value="1"/>
</dbReference>
<keyword evidence="1" id="KW-0805">Transcription regulation</keyword>
<dbReference type="InterPro" id="IPR036390">
    <property type="entry name" value="WH_DNA-bd_sf"/>
</dbReference>
<dbReference type="PROSITE" id="PS50949">
    <property type="entry name" value="HTH_GNTR"/>
    <property type="match status" value="1"/>
</dbReference>
<evidence type="ECO:0000259" key="4">
    <source>
        <dbReference type="PROSITE" id="PS50949"/>
    </source>
</evidence>
<dbReference type="GO" id="GO:0003677">
    <property type="term" value="F:DNA binding"/>
    <property type="evidence" value="ECO:0007669"/>
    <property type="project" value="UniProtKB-KW"/>
</dbReference>
<dbReference type="GO" id="GO:0003700">
    <property type="term" value="F:DNA-binding transcription factor activity"/>
    <property type="evidence" value="ECO:0007669"/>
    <property type="project" value="InterPro"/>
</dbReference>
<keyword evidence="3" id="KW-0804">Transcription</keyword>
<organism evidence="5 6">
    <name type="scientific">Parasphaerochaeta coccoides (strain ATCC BAA-1237 / DSM 17374 / SPN1)</name>
    <name type="common">Sphaerochaeta coccoides</name>
    <dbReference type="NCBI Taxonomy" id="760011"/>
    <lineage>
        <taxon>Bacteria</taxon>
        <taxon>Pseudomonadati</taxon>
        <taxon>Spirochaetota</taxon>
        <taxon>Spirochaetia</taxon>
        <taxon>Spirochaetales</taxon>
        <taxon>Sphaerochaetaceae</taxon>
        <taxon>Parasphaerochaeta</taxon>
    </lineage>
</organism>